<name>A0A0T5XDQ3_9BACT</name>
<dbReference type="PIRSF" id="PIRSF001430">
    <property type="entry name" value="tRNA_psdUrid_synth"/>
    <property type="match status" value="1"/>
</dbReference>
<comment type="function">
    <text evidence="4">Formation of pseudouridine at positions 38, 39 and 40 in the anticodon stem and loop of transfer RNAs.</text>
</comment>
<keyword evidence="2 4" id="KW-0819">tRNA processing</keyword>
<feature type="domain" description="Pseudouridine synthase I TruA alpha/beta" evidence="8">
    <location>
        <begin position="152"/>
        <end position="250"/>
    </location>
</feature>
<dbReference type="GO" id="GO:0003723">
    <property type="term" value="F:RNA binding"/>
    <property type="evidence" value="ECO:0007669"/>
    <property type="project" value="InterPro"/>
</dbReference>
<comment type="subunit">
    <text evidence="4">Homodimer.</text>
</comment>
<dbReference type="CDD" id="cd02570">
    <property type="entry name" value="PseudoU_synth_EcTruA"/>
    <property type="match status" value="1"/>
</dbReference>
<comment type="catalytic activity">
    <reaction evidence="4 7">
        <text>uridine(38/39/40) in tRNA = pseudouridine(38/39/40) in tRNA</text>
        <dbReference type="Rhea" id="RHEA:22376"/>
        <dbReference type="Rhea" id="RHEA-COMP:10085"/>
        <dbReference type="Rhea" id="RHEA-COMP:10087"/>
        <dbReference type="ChEBI" id="CHEBI:65314"/>
        <dbReference type="ChEBI" id="CHEBI:65315"/>
        <dbReference type="EC" id="5.4.99.12"/>
    </reaction>
</comment>
<evidence type="ECO:0000256" key="4">
    <source>
        <dbReference type="HAMAP-Rule" id="MF_00171"/>
    </source>
</evidence>
<evidence type="ECO:0000256" key="1">
    <source>
        <dbReference type="ARBA" id="ARBA00009375"/>
    </source>
</evidence>
<feature type="active site" description="Nucleophile" evidence="4 5">
    <location>
        <position position="57"/>
    </location>
</feature>
<keyword evidence="10" id="KW-1185">Reference proteome</keyword>
<dbReference type="Gene3D" id="3.30.70.580">
    <property type="entry name" value="Pseudouridine synthase I, catalytic domain, N-terminal subdomain"/>
    <property type="match status" value="1"/>
</dbReference>
<dbReference type="FunFam" id="3.30.70.580:FF:000001">
    <property type="entry name" value="tRNA pseudouridine synthase A"/>
    <property type="match status" value="1"/>
</dbReference>
<organism evidence="9 10">
    <name type="scientific">Acetomicrobium hydrogeniformans ATCC BAA-1850</name>
    <dbReference type="NCBI Taxonomy" id="592015"/>
    <lineage>
        <taxon>Bacteria</taxon>
        <taxon>Thermotogati</taxon>
        <taxon>Synergistota</taxon>
        <taxon>Synergistia</taxon>
        <taxon>Synergistales</taxon>
        <taxon>Acetomicrobiaceae</taxon>
        <taxon>Acetomicrobium</taxon>
    </lineage>
</organism>
<proteinExistence type="inferred from homology"/>
<dbReference type="PANTHER" id="PTHR11142:SF0">
    <property type="entry name" value="TRNA PSEUDOURIDINE SYNTHASE-LIKE 1"/>
    <property type="match status" value="1"/>
</dbReference>
<dbReference type="InterPro" id="IPR001406">
    <property type="entry name" value="PsdUridine_synth_TruA"/>
</dbReference>
<dbReference type="PANTHER" id="PTHR11142">
    <property type="entry name" value="PSEUDOURIDYLATE SYNTHASE"/>
    <property type="match status" value="1"/>
</dbReference>
<evidence type="ECO:0000259" key="8">
    <source>
        <dbReference type="Pfam" id="PF01416"/>
    </source>
</evidence>
<feature type="binding site" evidence="4 6">
    <location>
        <position position="115"/>
    </location>
    <ligand>
        <name>substrate</name>
    </ligand>
</feature>
<keyword evidence="3 4" id="KW-0413">Isomerase</keyword>
<dbReference type="SUPFAM" id="SSF55120">
    <property type="entry name" value="Pseudouridine synthase"/>
    <property type="match status" value="1"/>
</dbReference>
<dbReference type="GO" id="GO:0160147">
    <property type="term" value="F:tRNA pseudouridine(38-40) synthase activity"/>
    <property type="evidence" value="ECO:0007669"/>
    <property type="project" value="UniProtKB-EC"/>
</dbReference>
<evidence type="ECO:0000256" key="7">
    <source>
        <dbReference type="RuleBase" id="RU003792"/>
    </source>
</evidence>
<dbReference type="GO" id="GO:0031119">
    <property type="term" value="P:tRNA pseudouridine synthesis"/>
    <property type="evidence" value="ECO:0007669"/>
    <property type="project" value="UniProtKB-UniRule"/>
</dbReference>
<evidence type="ECO:0000256" key="2">
    <source>
        <dbReference type="ARBA" id="ARBA00022694"/>
    </source>
</evidence>
<comment type="similarity">
    <text evidence="1 4 7">Belongs to the tRNA pseudouridine synthase TruA family.</text>
</comment>
<gene>
    <name evidence="4" type="primary">truA</name>
    <name evidence="9" type="ORF">HMPREF1705_03099</name>
</gene>
<comment type="caution">
    <text evidence="4">Lacks conserved residue(s) required for the propagation of feature annotation.</text>
</comment>
<comment type="caution">
    <text evidence="9">The sequence shown here is derived from an EMBL/GenBank/DDBJ whole genome shotgun (WGS) entry which is preliminary data.</text>
</comment>
<evidence type="ECO:0000256" key="6">
    <source>
        <dbReference type="PIRSR" id="PIRSR001430-2"/>
    </source>
</evidence>
<dbReference type="EMBL" id="ACJX03000001">
    <property type="protein sequence ID" value="KRT35845.1"/>
    <property type="molecule type" value="Genomic_DNA"/>
</dbReference>
<protein>
    <recommendedName>
        <fullName evidence="4">tRNA pseudouridine synthase A</fullName>
        <ecNumber evidence="4">5.4.99.12</ecNumber>
    </recommendedName>
    <alternativeName>
        <fullName evidence="4">tRNA pseudouridine(38-40) synthase</fullName>
    </alternativeName>
    <alternativeName>
        <fullName evidence="4">tRNA pseudouridylate synthase I</fullName>
    </alternativeName>
    <alternativeName>
        <fullName evidence="4">tRNA-uridine isomerase I</fullName>
    </alternativeName>
</protein>
<dbReference type="NCBIfam" id="TIGR00071">
    <property type="entry name" value="hisT_truA"/>
    <property type="match status" value="1"/>
</dbReference>
<dbReference type="STRING" id="592015.HMPREF1705_03099"/>
<dbReference type="AlphaFoldDB" id="A0A0T5XDQ3"/>
<dbReference type="InterPro" id="IPR020103">
    <property type="entry name" value="PsdUridine_synth_cat_dom_sf"/>
</dbReference>
<dbReference type="Gene3D" id="3.30.70.660">
    <property type="entry name" value="Pseudouridine synthase I, catalytic domain, C-terminal subdomain"/>
    <property type="match status" value="1"/>
</dbReference>
<dbReference type="InterPro" id="IPR020094">
    <property type="entry name" value="TruA/RsuA/RluB/E/F_N"/>
</dbReference>
<dbReference type="HAMAP" id="MF_00171">
    <property type="entry name" value="TruA"/>
    <property type="match status" value="1"/>
</dbReference>
<evidence type="ECO:0000313" key="9">
    <source>
        <dbReference type="EMBL" id="KRT35845.1"/>
    </source>
</evidence>
<evidence type="ECO:0000256" key="3">
    <source>
        <dbReference type="ARBA" id="ARBA00023235"/>
    </source>
</evidence>
<accession>A0A0T5XDQ3</accession>
<dbReference type="Pfam" id="PF01416">
    <property type="entry name" value="PseudoU_synth_1"/>
    <property type="match status" value="2"/>
</dbReference>
<dbReference type="OrthoDB" id="9811823at2"/>
<dbReference type="Proteomes" id="UP000005273">
    <property type="component" value="Unassembled WGS sequence"/>
</dbReference>
<evidence type="ECO:0000313" key="10">
    <source>
        <dbReference type="Proteomes" id="UP000005273"/>
    </source>
</evidence>
<dbReference type="RefSeq" id="WP_057940821.1">
    <property type="nucleotide sequence ID" value="NZ_ACJX03000001.1"/>
</dbReference>
<dbReference type="EC" id="5.4.99.12" evidence="4"/>
<dbReference type="InterPro" id="IPR020097">
    <property type="entry name" value="PsdUridine_synth_TruA_a/b_dom"/>
</dbReference>
<dbReference type="InterPro" id="IPR020095">
    <property type="entry name" value="PsdUridine_synth_TruA_C"/>
</dbReference>
<evidence type="ECO:0000256" key="5">
    <source>
        <dbReference type="PIRSR" id="PIRSR001430-1"/>
    </source>
</evidence>
<reference evidence="10" key="1">
    <citation type="submission" date="2012-09" db="EMBL/GenBank/DDBJ databases">
        <authorList>
            <person name="Weinstock G."/>
            <person name="Sodergren E."/>
            <person name="Clifton S."/>
            <person name="Fulton L."/>
            <person name="Fulton B."/>
            <person name="Courtney L."/>
            <person name="Fronick C."/>
            <person name="Harrison M."/>
            <person name="Strong C."/>
            <person name="Farmer C."/>
            <person name="Delehaunty K."/>
            <person name="Markovic C."/>
            <person name="Hall O."/>
            <person name="Minx P."/>
            <person name="Tomlinson C."/>
            <person name="Mitreva M."/>
            <person name="Nelson J."/>
            <person name="Hou S."/>
            <person name="Wollam A."/>
            <person name="Pepin K.H."/>
            <person name="Johnson M."/>
            <person name="Bhonagiri V."/>
            <person name="Nash W.E."/>
            <person name="Suruliraj S."/>
            <person name="Warren W."/>
            <person name="Chinwalla A."/>
            <person name="Mardis E.R."/>
            <person name="Wilson R.K."/>
        </authorList>
    </citation>
    <scope>NUCLEOTIDE SEQUENCE [LARGE SCALE GENOMIC DNA]</scope>
    <source>
        <strain evidence="10">OS1</strain>
    </source>
</reference>
<dbReference type="eggNOG" id="COG0101">
    <property type="taxonomic scope" value="Bacteria"/>
</dbReference>
<sequence>MDTIGRFAALLSYDGSAFHGFQRQKDLPTVELALEEALNLLDKKGRRVKVTGAGRTDRGVHALGQVVHFDISWPHGPTALRKALEANLPSSIGVYEVVPVDFAFHARRSALWRKYAYFIWKGDCRLPHLGRYVWWNRRGWDMDLAKKFLTMIEGFHEFGAFCRKADRPSDARRTIMEARIEEKGPLLKVSVTGRSFLTNMVRIIVGTMDEIATGRKSLEEVCRLLDGGSRGEAGPTAPAKGLFLWEVRYDPMPFGCEEYNAVTGNFIL</sequence>
<feature type="domain" description="Pseudouridine synthase I TruA alpha/beta" evidence="8">
    <location>
        <begin position="11"/>
        <end position="106"/>
    </location>
</feature>